<dbReference type="Proteomes" id="UP000317315">
    <property type="component" value="Unassembled WGS sequence"/>
</dbReference>
<gene>
    <name evidence="3" type="ORF">SAMN06269117_10931</name>
</gene>
<dbReference type="EMBL" id="FXTM01000009">
    <property type="protein sequence ID" value="SMO53505.1"/>
    <property type="molecule type" value="Genomic_DNA"/>
</dbReference>
<accession>A0A521C2E9</accession>
<evidence type="ECO:0000313" key="4">
    <source>
        <dbReference type="Proteomes" id="UP000317315"/>
    </source>
</evidence>
<evidence type="ECO:0000256" key="2">
    <source>
        <dbReference type="ARBA" id="ARBA00023134"/>
    </source>
</evidence>
<dbReference type="GO" id="GO:0005525">
    <property type="term" value="F:GTP binding"/>
    <property type="evidence" value="ECO:0007669"/>
    <property type="project" value="UniProtKB-KW"/>
</dbReference>
<evidence type="ECO:0000313" key="3">
    <source>
        <dbReference type="EMBL" id="SMO53505.1"/>
    </source>
</evidence>
<dbReference type="SUPFAM" id="SSF52540">
    <property type="entry name" value="P-loop containing nucleoside triphosphate hydrolases"/>
    <property type="match status" value="1"/>
</dbReference>
<dbReference type="PANTHER" id="PTHR42708:SF1">
    <property type="entry name" value="GLIDING MOTILITY PROTEIN MGLA"/>
    <property type="match status" value="1"/>
</dbReference>
<dbReference type="Gene3D" id="3.40.50.300">
    <property type="entry name" value="P-loop containing nucleotide triphosphate hydrolases"/>
    <property type="match status" value="1"/>
</dbReference>
<dbReference type="OrthoDB" id="4319884at2"/>
<proteinExistence type="predicted"/>
<dbReference type="InterPro" id="IPR052705">
    <property type="entry name" value="Gliding_Motility_GTPase"/>
</dbReference>
<name>A0A521C2E9_9BACT</name>
<dbReference type="Pfam" id="PF00025">
    <property type="entry name" value="Arf"/>
    <property type="match status" value="1"/>
</dbReference>
<dbReference type="PANTHER" id="PTHR42708">
    <property type="entry name" value="ATP/GTP-BINDING PROTEIN-RELATED"/>
    <property type="match status" value="1"/>
</dbReference>
<evidence type="ECO:0000256" key="1">
    <source>
        <dbReference type="ARBA" id="ARBA00022741"/>
    </source>
</evidence>
<keyword evidence="1" id="KW-0547">Nucleotide-binding</keyword>
<keyword evidence="4" id="KW-1185">Reference proteome</keyword>
<dbReference type="InterPro" id="IPR027417">
    <property type="entry name" value="P-loop_NTPase"/>
</dbReference>
<dbReference type="GO" id="GO:0003924">
    <property type="term" value="F:GTPase activity"/>
    <property type="evidence" value="ECO:0007669"/>
    <property type="project" value="InterPro"/>
</dbReference>
<protein>
    <recommendedName>
        <fullName evidence="5">Signal recognition particle receptor subunit beta, a GTPase</fullName>
    </recommendedName>
</protein>
<dbReference type="InterPro" id="IPR006689">
    <property type="entry name" value="Small_GTPase_ARF/SAR"/>
</dbReference>
<reference evidence="3 4" key="1">
    <citation type="submission" date="2017-05" db="EMBL/GenBank/DDBJ databases">
        <authorList>
            <person name="Varghese N."/>
            <person name="Submissions S."/>
        </authorList>
    </citation>
    <scope>NUCLEOTIDE SEQUENCE [LARGE SCALE GENOMIC DNA]</scope>
    <source>
        <strain evidence="3 4">DSM 16304</strain>
    </source>
</reference>
<sequence>MKKVIVCGPYNAGKTSFIKNVNPEEFVGTEENEIDIESLEALPTTTTVGVEINSVKIKGKEIVFIGLPGQEKFDFIWETVGSKFDGILFLVPSTATLRDASLYIDFFSQFESFKIAFKRLLVTYPEKLTSSKKETFSLLGVPIKVIDPTQQEEVKKFLEELSGEI</sequence>
<dbReference type="RefSeq" id="WP_142935090.1">
    <property type="nucleotide sequence ID" value="NZ_FXTM01000009.1"/>
</dbReference>
<evidence type="ECO:0008006" key="5">
    <source>
        <dbReference type="Google" id="ProtNLM"/>
    </source>
</evidence>
<organism evidence="3 4">
    <name type="scientific">Balnearium lithotrophicum</name>
    <dbReference type="NCBI Taxonomy" id="223788"/>
    <lineage>
        <taxon>Bacteria</taxon>
        <taxon>Pseudomonadati</taxon>
        <taxon>Aquificota</taxon>
        <taxon>Aquificia</taxon>
        <taxon>Desulfurobacteriales</taxon>
        <taxon>Desulfurobacteriaceae</taxon>
        <taxon>Balnearium</taxon>
    </lineage>
</organism>
<dbReference type="AlphaFoldDB" id="A0A521C2E9"/>
<keyword evidence="2" id="KW-0342">GTP-binding</keyword>